<evidence type="ECO:0000313" key="2">
    <source>
        <dbReference type="Proteomes" id="UP001293791"/>
    </source>
</evidence>
<protein>
    <submittedName>
        <fullName evidence="1">Uncharacterized protein</fullName>
    </submittedName>
</protein>
<accession>A0ABU5L9L7</accession>
<organism evidence="1 2">
    <name type="scientific">Candidatus Cyrtobacter comes</name>
    <dbReference type="NCBI Taxonomy" id="675776"/>
    <lineage>
        <taxon>Bacteria</taxon>
        <taxon>Pseudomonadati</taxon>
        <taxon>Pseudomonadota</taxon>
        <taxon>Alphaproteobacteria</taxon>
        <taxon>Rickettsiales</taxon>
        <taxon>Candidatus Midichloriaceae</taxon>
        <taxon>Candidatus Cyrtobacter</taxon>
    </lineage>
</organism>
<gene>
    <name evidence="1" type="ORF">Cyrtocomes_01208</name>
</gene>
<evidence type="ECO:0000313" key="1">
    <source>
        <dbReference type="EMBL" id="MDZ5762813.1"/>
    </source>
</evidence>
<dbReference type="RefSeq" id="WP_322498255.1">
    <property type="nucleotide sequence ID" value="NZ_JARGYT010000123.1"/>
</dbReference>
<proteinExistence type="predicted"/>
<dbReference type="EMBL" id="JARGYT010000123">
    <property type="protein sequence ID" value="MDZ5762813.1"/>
    <property type="molecule type" value="Genomic_DNA"/>
</dbReference>
<reference evidence="1 2" key="1">
    <citation type="submission" date="2023-02" db="EMBL/GenBank/DDBJ databases">
        <title>Host association and intracellularity evolved multiple times independently in the Rickettsiales.</title>
        <authorList>
            <person name="Castelli M."/>
            <person name="Nardi T."/>
            <person name="Gammuto L."/>
            <person name="Bellinzona G."/>
            <person name="Sabaneyeva E."/>
            <person name="Potekhin A."/>
            <person name="Serra V."/>
            <person name="Petroni G."/>
            <person name="Sassera D."/>
        </authorList>
    </citation>
    <scope>NUCLEOTIDE SEQUENCE [LARGE SCALE GENOMIC DNA]</scope>
    <source>
        <strain evidence="1 2">BOD18</strain>
    </source>
</reference>
<dbReference type="Proteomes" id="UP001293791">
    <property type="component" value="Unassembled WGS sequence"/>
</dbReference>
<sequence length="208" mass="23597">MGKFCYILQGCGMVTCDSTEQLITTGMTECIAVSLSAYDRRSNKFARGLFHFDGCNLYNNESATERVKKAYEAFNKCAKDNLVIHGDKIEVNVYGGEKFTRNLLKVKLSLEKLKVKDVNYFDHRDLGTKPLNGDSYMLIDANNEIHCGTFDSDRCNGFTQLEIENGAGSPSLQKHQEIDQVVENDLLSKPNRDLLIFSFNMNKRLRIK</sequence>
<name>A0ABU5L9L7_9RICK</name>
<keyword evidence="2" id="KW-1185">Reference proteome</keyword>
<comment type="caution">
    <text evidence="1">The sequence shown here is derived from an EMBL/GenBank/DDBJ whole genome shotgun (WGS) entry which is preliminary data.</text>
</comment>